<organism evidence="1 2">
    <name type="scientific">Oceanobacillus aidingensis</name>
    <dbReference type="NCBI Taxonomy" id="645964"/>
    <lineage>
        <taxon>Bacteria</taxon>
        <taxon>Bacillati</taxon>
        <taxon>Bacillota</taxon>
        <taxon>Bacilli</taxon>
        <taxon>Bacillales</taxon>
        <taxon>Bacillaceae</taxon>
        <taxon>Oceanobacillus</taxon>
    </lineage>
</organism>
<protein>
    <submittedName>
        <fullName evidence="1">BREX-3 system phosphatase PglZ</fullName>
    </submittedName>
</protein>
<dbReference type="InterPro" id="IPR017850">
    <property type="entry name" value="Alkaline_phosphatase_core_sf"/>
</dbReference>
<dbReference type="SUPFAM" id="SSF53649">
    <property type="entry name" value="Alkaline phosphatase-like"/>
    <property type="match status" value="1"/>
</dbReference>
<dbReference type="RefSeq" id="WP_379542083.1">
    <property type="nucleotide sequence ID" value="NZ_JBHSFT010000001.1"/>
</dbReference>
<dbReference type="NCBIfam" id="NF033449">
    <property type="entry name" value="BREX_PglZ_3"/>
    <property type="match status" value="1"/>
</dbReference>
<dbReference type="EMBL" id="JBHSFT010000001">
    <property type="protein sequence ID" value="MFC4660778.1"/>
    <property type="molecule type" value="Genomic_DNA"/>
</dbReference>
<keyword evidence="2" id="KW-1185">Reference proteome</keyword>
<comment type="caution">
    <text evidence="1">The sequence shown here is derived from an EMBL/GenBank/DDBJ whole genome shotgun (WGS) entry which is preliminary data.</text>
</comment>
<reference evidence="2" key="1">
    <citation type="journal article" date="2019" name="Int. J. Syst. Evol. Microbiol.">
        <title>The Global Catalogue of Microorganisms (GCM) 10K type strain sequencing project: providing services to taxonomists for standard genome sequencing and annotation.</title>
        <authorList>
            <consortium name="The Broad Institute Genomics Platform"/>
            <consortium name="The Broad Institute Genome Sequencing Center for Infectious Disease"/>
            <person name="Wu L."/>
            <person name="Ma J."/>
        </authorList>
    </citation>
    <scope>NUCLEOTIDE SEQUENCE [LARGE SCALE GENOMIC DNA]</scope>
    <source>
        <strain evidence="2">CCUG 37257</strain>
    </source>
</reference>
<gene>
    <name evidence="1" type="primary">pglZ</name>
    <name evidence="1" type="ORF">ACFO3P_00830</name>
</gene>
<dbReference type="Proteomes" id="UP001595988">
    <property type="component" value="Unassembled WGS sequence"/>
</dbReference>
<evidence type="ECO:0000313" key="1">
    <source>
        <dbReference type="EMBL" id="MFC4660778.1"/>
    </source>
</evidence>
<accession>A0ABV9JST7</accession>
<dbReference type="Pfam" id="PF08665">
    <property type="entry name" value="PglZ"/>
    <property type="match status" value="1"/>
</dbReference>
<name>A0ABV9JST7_9BACI</name>
<sequence>MLGWRKQIIEKIQFQQAYLILVFDKDNLLNDEFVLKELQSKDFDTIRFDDSITFRYLYEQQYRTNKSERKLVIYVNKDVVFPYEFQRKALSVKVSLQTLFPKFSVNIIRQIDRGDFDALYTVHQQYQGTSSERETLEYVIKYVYKIPYEMIDDEADLYKVLLSIHYQSRQLPNILQKFLFEKWRGIPDFKDLPLKKMIESQTFFYHFLEQKWDNFVKQYLQVREEQINDPSDIYESDPLANHDVRRLMNDLFLEGQLSKIKDVLIPDAMPDWIRMGIEEDHNQEKVDKQLNYLHDKILDCLSSVTQYKDWFHINELITELKLVSMQSDSNSSVAEVEEKLRVVNNHFARWMVNQYHTLTSLPPYPKPKLVHHIPHVISNERKGNEKVALLVLDGMNFHQWKVVQRFLKEKGFLFEEQQVYAWVPTLTSVSRQAIFSGNVPLTFNKTIQTTAAEERLWRSFWENQGILKQYVTYQKGLGNEKYNRETIKALSKKSTKVYGAVIDVIDQFTHHAVLGEKSIYSNLTLWLETNYLVNFLSDLINAGYSVYLTSDHGNTNATGIGRVSEGVLVEQKGERVRIYDDIMLYEDAASKLSVKKWPNIGLPENYHVLLAEFGQAFVPRDISIVTHGGISLEEVIVPFVKVQKNKGSGLGE</sequence>
<evidence type="ECO:0000313" key="2">
    <source>
        <dbReference type="Proteomes" id="UP001595988"/>
    </source>
</evidence>
<proteinExistence type="predicted"/>